<accession>A0A9J5WW19</accession>
<proteinExistence type="predicted"/>
<reference evidence="1 2" key="1">
    <citation type="submission" date="2020-09" db="EMBL/GenBank/DDBJ databases">
        <title>De no assembly of potato wild relative species, Solanum commersonii.</title>
        <authorList>
            <person name="Cho K."/>
        </authorList>
    </citation>
    <scope>NUCLEOTIDE SEQUENCE [LARGE SCALE GENOMIC DNA]</scope>
    <source>
        <strain evidence="1">LZ3.2</strain>
        <tissue evidence="1">Leaf</tissue>
    </source>
</reference>
<keyword evidence="2" id="KW-1185">Reference proteome</keyword>
<protein>
    <recommendedName>
        <fullName evidence="3">Transposase-associated domain-containing protein</fullName>
    </recommendedName>
</protein>
<evidence type="ECO:0000313" key="2">
    <source>
        <dbReference type="Proteomes" id="UP000824120"/>
    </source>
</evidence>
<evidence type="ECO:0008006" key="3">
    <source>
        <dbReference type="Google" id="ProtNLM"/>
    </source>
</evidence>
<dbReference type="AlphaFoldDB" id="A0A9J5WW19"/>
<comment type="caution">
    <text evidence="1">The sequence shown here is derived from an EMBL/GenBank/DDBJ whole genome shotgun (WGS) entry which is preliminary data.</text>
</comment>
<dbReference type="Proteomes" id="UP000824120">
    <property type="component" value="Chromosome 10"/>
</dbReference>
<dbReference type="EMBL" id="JACXVP010000010">
    <property type="protein sequence ID" value="KAG5579535.1"/>
    <property type="molecule type" value="Genomic_DNA"/>
</dbReference>
<organism evidence="1 2">
    <name type="scientific">Solanum commersonii</name>
    <name type="common">Commerson's wild potato</name>
    <name type="synonym">Commerson's nightshade</name>
    <dbReference type="NCBI Taxonomy" id="4109"/>
    <lineage>
        <taxon>Eukaryota</taxon>
        <taxon>Viridiplantae</taxon>
        <taxon>Streptophyta</taxon>
        <taxon>Embryophyta</taxon>
        <taxon>Tracheophyta</taxon>
        <taxon>Spermatophyta</taxon>
        <taxon>Magnoliopsida</taxon>
        <taxon>eudicotyledons</taxon>
        <taxon>Gunneridae</taxon>
        <taxon>Pentapetalae</taxon>
        <taxon>asterids</taxon>
        <taxon>lamiids</taxon>
        <taxon>Solanales</taxon>
        <taxon>Solanaceae</taxon>
        <taxon>Solanoideae</taxon>
        <taxon>Solaneae</taxon>
        <taxon>Solanum</taxon>
    </lineage>
</organism>
<evidence type="ECO:0000313" key="1">
    <source>
        <dbReference type="EMBL" id="KAG5579535.1"/>
    </source>
</evidence>
<name>A0A9J5WW19_SOLCO</name>
<sequence length="123" mass="14123">MDHHLWMYNMHYETGASLKREFIDGVRDFIEHTMILDIFKNNGLVRCPCSASPTKEARRFYDQLEEFSRPPCEGSPHSALSVAVRLMNIKSDWNVPNVAMDSMVDLSGELVNPELTYLRTSIS</sequence>
<dbReference type="OrthoDB" id="1917820at2759"/>
<gene>
    <name evidence="1" type="ORF">H5410_050162</name>
</gene>